<evidence type="ECO:0000313" key="5">
    <source>
        <dbReference type="EMBL" id="NYI82244.1"/>
    </source>
</evidence>
<name>A0A853ACR9_9PSEU</name>
<accession>A0A853ACR9</accession>
<reference evidence="5 6" key="1">
    <citation type="submission" date="2020-07" db="EMBL/GenBank/DDBJ databases">
        <title>Sequencing the genomes of 1000 actinobacteria strains.</title>
        <authorList>
            <person name="Klenk H.-P."/>
        </authorList>
    </citation>
    <scope>NUCLEOTIDE SEQUENCE [LARGE SCALE GENOMIC DNA]</scope>
    <source>
        <strain evidence="5 6">DSM 44065</strain>
    </source>
</reference>
<organism evidence="5 6">
    <name type="scientific">Saccharopolyspora hordei</name>
    <dbReference type="NCBI Taxonomy" id="1838"/>
    <lineage>
        <taxon>Bacteria</taxon>
        <taxon>Bacillati</taxon>
        <taxon>Actinomycetota</taxon>
        <taxon>Actinomycetes</taxon>
        <taxon>Pseudonocardiales</taxon>
        <taxon>Pseudonocardiaceae</taxon>
        <taxon>Saccharopolyspora</taxon>
    </lineage>
</organism>
<dbReference type="EMBL" id="JACCFJ010000001">
    <property type="protein sequence ID" value="NYI82244.1"/>
    <property type="molecule type" value="Genomic_DNA"/>
</dbReference>
<dbReference type="InterPro" id="IPR026285">
    <property type="entry name" value="TenA_E"/>
</dbReference>
<evidence type="ECO:0000256" key="3">
    <source>
        <dbReference type="PIRSR" id="PIRSR003170-1"/>
    </source>
</evidence>
<dbReference type="PANTHER" id="PTHR43198">
    <property type="entry name" value="BIFUNCTIONAL TH2 PROTEIN"/>
    <property type="match status" value="1"/>
</dbReference>
<dbReference type="InterPro" id="IPR004305">
    <property type="entry name" value="Thiaminase-2/PQQC"/>
</dbReference>
<keyword evidence="2 5" id="KW-0378">Hydrolase</keyword>
<dbReference type="Pfam" id="PF03070">
    <property type="entry name" value="TENA_THI-4"/>
    <property type="match status" value="1"/>
</dbReference>
<dbReference type="GO" id="GO:0005829">
    <property type="term" value="C:cytosol"/>
    <property type="evidence" value="ECO:0007669"/>
    <property type="project" value="TreeGrafter"/>
</dbReference>
<evidence type="ECO:0000256" key="2">
    <source>
        <dbReference type="PIRNR" id="PIRNR003170"/>
    </source>
</evidence>
<dbReference type="CDD" id="cd19358">
    <property type="entry name" value="TenA_E_Spr0628-like"/>
    <property type="match status" value="1"/>
</dbReference>
<sequence>MSETFTSWLRERSEPDWTAVVMHPFTQALFDGLVPVDELRSYVVQQHQVTDGVLALLGAGVATADRSASRQVLARRAAVVADEESAYFRRAFDSLGVGAADRVRPVLDEATADFRELLRDTTERGGYAEVLAVLTAAEWSALEWAVRAPSALPENFVHREWITLHADPDVRAWVRWLCDELDRVSAELDERDRARCLRLFQQATRCERDLLDAHSA</sequence>
<dbReference type="GO" id="GO:0009228">
    <property type="term" value="P:thiamine biosynthetic process"/>
    <property type="evidence" value="ECO:0007669"/>
    <property type="project" value="UniProtKB-KW"/>
</dbReference>
<feature type="active site" description="Proton donor" evidence="3">
    <location>
        <position position="207"/>
    </location>
</feature>
<protein>
    <recommendedName>
        <fullName evidence="2">Aminopyrimidine aminohydrolase</fullName>
        <ecNumber evidence="2">3.5.99.2</ecNumber>
    </recommendedName>
</protein>
<dbReference type="InterPro" id="IPR050967">
    <property type="entry name" value="Thiamine_Salvage_TenA"/>
</dbReference>
<comment type="caution">
    <text evidence="5">The sequence shown here is derived from an EMBL/GenBank/DDBJ whole genome shotgun (WGS) entry which is preliminary data.</text>
</comment>
<dbReference type="SUPFAM" id="SSF48613">
    <property type="entry name" value="Heme oxygenase-like"/>
    <property type="match status" value="1"/>
</dbReference>
<dbReference type="EC" id="3.5.99.2" evidence="2"/>
<dbReference type="AlphaFoldDB" id="A0A853ACR9"/>
<dbReference type="GO" id="GO:0050334">
    <property type="term" value="F:thiaminase activity"/>
    <property type="evidence" value="ECO:0007669"/>
    <property type="project" value="UniProtKB-UniRule"/>
</dbReference>
<evidence type="ECO:0000259" key="4">
    <source>
        <dbReference type="Pfam" id="PF03070"/>
    </source>
</evidence>
<dbReference type="PANTHER" id="PTHR43198:SF2">
    <property type="entry name" value="SI:CH1073-67J19.1-RELATED"/>
    <property type="match status" value="1"/>
</dbReference>
<comment type="similarity">
    <text evidence="2">Belongs to the TenA family.</text>
</comment>
<gene>
    <name evidence="5" type="ORF">HNR68_000874</name>
</gene>
<comment type="pathway">
    <text evidence="1 2">Cofactor biosynthesis; thiamine diphosphate biosynthesis.</text>
</comment>
<keyword evidence="6" id="KW-1185">Reference proteome</keyword>
<dbReference type="PIRSF" id="PIRSF003170">
    <property type="entry name" value="Pet18p"/>
    <property type="match status" value="1"/>
</dbReference>
<dbReference type="Gene3D" id="1.20.910.10">
    <property type="entry name" value="Heme oxygenase-like"/>
    <property type="match status" value="1"/>
</dbReference>
<keyword evidence="2" id="KW-0784">Thiamine biosynthesis</keyword>
<comment type="function">
    <text evidence="2">Catalyzes an amino-pyrimidine hydrolysis reaction at the C5' of the pyrimidine moiety of thiamine compounds, a reaction that is part of a thiamine salvage pathway. Thus, catalyzes the conversion of 4-amino-5-aminomethyl-2-methylpyrimidine to 4-amino-5-hydroxymethyl-2-methylpyrimidine (HMP).</text>
</comment>
<comment type="catalytic activity">
    <reaction evidence="2">
        <text>4-amino-5-aminomethyl-2-methylpyrimidine + H2O = 4-amino-5-hydroxymethyl-2-methylpyrimidine + NH4(+)</text>
        <dbReference type="Rhea" id="RHEA:31799"/>
        <dbReference type="ChEBI" id="CHEBI:15377"/>
        <dbReference type="ChEBI" id="CHEBI:16892"/>
        <dbReference type="ChEBI" id="CHEBI:28938"/>
        <dbReference type="ChEBI" id="CHEBI:63416"/>
        <dbReference type="EC" id="3.5.99.2"/>
    </reaction>
</comment>
<dbReference type="UniPathway" id="UPA00060"/>
<dbReference type="RefSeq" id="WP_343049933.1">
    <property type="nucleotide sequence ID" value="NZ_BAABFH010000001.1"/>
</dbReference>
<evidence type="ECO:0000256" key="1">
    <source>
        <dbReference type="ARBA" id="ARBA00004948"/>
    </source>
</evidence>
<proteinExistence type="inferred from homology"/>
<feature type="domain" description="Thiaminase-2/PQQC" evidence="4">
    <location>
        <begin position="13"/>
        <end position="213"/>
    </location>
</feature>
<comment type="catalytic activity">
    <reaction evidence="2">
        <text>thiamine + H2O = 5-(2-hydroxyethyl)-4-methylthiazole + 4-amino-5-hydroxymethyl-2-methylpyrimidine + H(+)</text>
        <dbReference type="Rhea" id="RHEA:17509"/>
        <dbReference type="ChEBI" id="CHEBI:15377"/>
        <dbReference type="ChEBI" id="CHEBI:15378"/>
        <dbReference type="ChEBI" id="CHEBI:16892"/>
        <dbReference type="ChEBI" id="CHEBI:17957"/>
        <dbReference type="ChEBI" id="CHEBI:18385"/>
        <dbReference type="EC" id="3.5.99.2"/>
    </reaction>
</comment>
<dbReference type="Proteomes" id="UP000587002">
    <property type="component" value="Unassembled WGS sequence"/>
</dbReference>
<evidence type="ECO:0000313" key="6">
    <source>
        <dbReference type="Proteomes" id="UP000587002"/>
    </source>
</evidence>
<dbReference type="InterPro" id="IPR016084">
    <property type="entry name" value="Haem_Oase-like_multi-hlx"/>
</dbReference>
<dbReference type="GO" id="GO:0009229">
    <property type="term" value="P:thiamine diphosphate biosynthetic process"/>
    <property type="evidence" value="ECO:0007669"/>
    <property type="project" value="UniProtKB-UniPathway"/>
</dbReference>